<dbReference type="PANTHER" id="PTHR42924:SF3">
    <property type="entry name" value="POLYMERASE_HISTIDINOL PHOSPHATASE N-TERMINAL DOMAIN-CONTAINING PROTEIN"/>
    <property type="match status" value="1"/>
</dbReference>
<dbReference type="InterPro" id="IPR016195">
    <property type="entry name" value="Pol/histidinol_Pase-like"/>
</dbReference>
<dbReference type="SUPFAM" id="SSF89550">
    <property type="entry name" value="PHP domain-like"/>
    <property type="match status" value="1"/>
</dbReference>
<organism evidence="2 3">
    <name type="scientific">Candidatus Falkowbacteria bacterium CG23_combo_of_CG06-09_8_20_14_all_49_15</name>
    <dbReference type="NCBI Taxonomy" id="1974572"/>
    <lineage>
        <taxon>Bacteria</taxon>
        <taxon>Candidatus Falkowiibacteriota</taxon>
    </lineage>
</organism>
<comment type="caution">
    <text evidence="2">The sequence shown here is derived from an EMBL/GenBank/DDBJ whole genome shotgun (WGS) entry which is preliminary data.</text>
</comment>
<dbReference type="InterPro" id="IPR003141">
    <property type="entry name" value="Pol/His_phosphatase_N"/>
</dbReference>
<dbReference type="SMART" id="SM00481">
    <property type="entry name" value="POLIIIAc"/>
    <property type="match status" value="1"/>
</dbReference>
<gene>
    <name evidence="2" type="ORF">COX22_03725</name>
</gene>
<dbReference type="CDD" id="cd07438">
    <property type="entry name" value="PHP_HisPPase_AMP"/>
    <property type="match status" value="1"/>
</dbReference>
<evidence type="ECO:0000259" key="1">
    <source>
        <dbReference type="SMART" id="SM00481"/>
    </source>
</evidence>
<name>A0A2G9ZK64_9BACT</name>
<dbReference type="InterPro" id="IPR052018">
    <property type="entry name" value="PHP_domain"/>
</dbReference>
<feature type="domain" description="Polymerase/histidinol phosphatase N-terminal" evidence="1">
    <location>
        <begin position="4"/>
        <end position="69"/>
    </location>
</feature>
<evidence type="ECO:0000313" key="2">
    <source>
        <dbReference type="EMBL" id="PIP33557.1"/>
    </source>
</evidence>
<dbReference type="Pfam" id="PF02811">
    <property type="entry name" value="PHP"/>
    <property type="match status" value="1"/>
</dbReference>
<dbReference type="PANTHER" id="PTHR42924">
    <property type="entry name" value="EXONUCLEASE"/>
    <property type="match status" value="1"/>
</dbReference>
<dbReference type="Gene3D" id="1.10.150.650">
    <property type="match status" value="1"/>
</dbReference>
<dbReference type="EMBL" id="PCSD01000092">
    <property type="protein sequence ID" value="PIP33557.1"/>
    <property type="molecule type" value="Genomic_DNA"/>
</dbReference>
<dbReference type="Gene3D" id="3.20.20.140">
    <property type="entry name" value="Metal-dependent hydrolases"/>
    <property type="match status" value="1"/>
</dbReference>
<dbReference type="AlphaFoldDB" id="A0A2G9ZK64"/>
<dbReference type="Proteomes" id="UP000230729">
    <property type="component" value="Unassembled WGS sequence"/>
</dbReference>
<evidence type="ECO:0000313" key="3">
    <source>
        <dbReference type="Proteomes" id="UP000230729"/>
    </source>
</evidence>
<protein>
    <recommendedName>
        <fullName evidence="1">Polymerase/histidinol phosphatase N-terminal domain-containing protein</fullName>
    </recommendedName>
</protein>
<proteinExistence type="predicted"/>
<dbReference type="InterPro" id="IPR004013">
    <property type="entry name" value="PHP_dom"/>
</dbReference>
<dbReference type="GO" id="GO:0035312">
    <property type="term" value="F:5'-3' DNA exonuclease activity"/>
    <property type="evidence" value="ECO:0007669"/>
    <property type="project" value="TreeGrafter"/>
</dbReference>
<accession>A0A2G9ZK64</accession>
<reference evidence="2 3" key="1">
    <citation type="submission" date="2017-09" db="EMBL/GenBank/DDBJ databases">
        <title>Depth-based differentiation of microbial function through sediment-hosted aquifers and enrichment of novel symbionts in the deep terrestrial subsurface.</title>
        <authorList>
            <person name="Probst A.J."/>
            <person name="Ladd B."/>
            <person name="Jarett J.K."/>
            <person name="Geller-Mcgrath D.E."/>
            <person name="Sieber C.M."/>
            <person name="Emerson J.B."/>
            <person name="Anantharaman K."/>
            <person name="Thomas B.C."/>
            <person name="Malmstrom R."/>
            <person name="Stieglmeier M."/>
            <person name="Klingl A."/>
            <person name="Woyke T."/>
            <person name="Ryan C.M."/>
            <person name="Banfield J.F."/>
        </authorList>
    </citation>
    <scope>NUCLEOTIDE SEQUENCE [LARGE SCALE GENOMIC DNA]</scope>
    <source>
        <strain evidence="2">CG23_combo_of_CG06-09_8_20_14_all_49_15</strain>
    </source>
</reference>
<sequence>MKNFDLHVHSDYSDGLMTIGQIIALCQQKKIASVAITDHDTVDQVLPAQKIGRRAGVRVLAGAEISVSHKGQRWHLLAYHFNPRHRALRAELSVQQEARRERLEKLKKIALDLGFLLNGQALGRHRSVSRIHLARLLWQDPTNYNLCCQFGLKGPGQILEKIFSRPPAVADRYRTDMKKAIDLVHAAGGLAVLAHPIASSHNNFALLEKMARSAGRLELDGLEVFSGRQKLIPTLSLYNLAKQYGLLITAGSDFYGTNRQRYSQLGQW</sequence>
<dbReference type="GO" id="GO:0004534">
    <property type="term" value="F:5'-3' RNA exonuclease activity"/>
    <property type="evidence" value="ECO:0007669"/>
    <property type="project" value="TreeGrafter"/>
</dbReference>